<feature type="active site" description="Acyl-ester intermediate" evidence="2">
    <location>
        <position position="232"/>
    </location>
</feature>
<dbReference type="SUPFAM" id="SSF75304">
    <property type="entry name" value="Amidase signature (AS) enzymes"/>
    <property type="match status" value="1"/>
</dbReference>
<reference evidence="5" key="1">
    <citation type="submission" date="2018-10" db="EMBL/GenBank/DDBJ databases">
        <title>Transcriptome assembly of Aceria tosichella (Wheat curl mite) Type 2.</title>
        <authorList>
            <person name="Scully E.D."/>
            <person name="Geib S.M."/>
            <person name="Palmer N.A."/>
            <person name="Gupta A.K."/>
            <person name="Sarath G."/>
            <person name="Tatineni S."/>
        </authorList>
    </citation>
    <scope>NUCLEOTIDE SEQUENCE</scope>
    <source>
        <strain evidence="5">LincolnNE</strain>
    </source>
</reference>
<dbReference type="PANTHER" id="PTHR43372:SF4">
    <property type="entry name" value="FATTY-ACID AMIDE HYDROLASE 2"/>
    <property type="match status" value="1"/>
</dbReference>
<dbReference type="InterPro" id="IPR036928">
    <property type="entry name" value="AS_sf"/>
</dbReference>
<dbReference type="EMBL" id="GGYP01004590">
    <property type="protein sequence ID" value="MDE49361.1"/>
    <property type="molecule type" value="Transcribed_RNA"/>
</dbReference>
<dbReference type="AlphaFoldDB" id="A0A6G1SGL4"/>
<dbReference type="GO" id="GO:0012505">
    <property type="term" value="C:endomembrane system"/>
    <property type="evidence" value="ECO:0007669"/>
    <property type="project" value="TreeGrafter"/>
</dbReference>
<dbReference type="GO" id="GO:0016787">
    <property type="term" value="F:hydrolase activity"/>
    <property type="evidence" value="ECO:0007669"/>
    <property type="project" value="UniProtKB-KW"/>
</dbReference>
<feature type="transmembrane region" description="Helical" evidence="3">
    <location>
        <begin position="12"/>
        <end position="34"/>
    </location>
</feature>
<keyword evidence="3" id="KW-0812">Transmembrane</keyword>
<evidence type="ECO:0000259" key="4">
    <source>
        <dbReference type="Pfam" id="PF01425"/>
    </source>
</evidence>
<sequence length="532" mass="57709">MTIVKSMKKIVIYVASRCLCKILEALAFILFILFNRPKRSAIPPIVDRNLVTPAVKLSQQMRDGQLTSEQVVQSFIKRIRSVNPLINAVVTDRFEKALDEARDIDSRIAAARAGNGDTSILKMPLVGVPVSVKSTIGIEHLPLTGGLKARELTTADKNADVIDLLQKNGLIPIALTNIPELAMWWDSNNPVHGATNNPYDLSRVPGGSSGGEAALLASAGSVVGIGSDIAGSIRIPANFCGVFGHKPTPKIVSNEGTFPSANGEREMLLAQGPLTRYACDLVPMLKVLAGPKVDQLKLDEPVDMSSLKLYYIEDFNDPLASGCNTDIIEGMRSAIKYLVDKFKISAEKVYLDELKFGFLLWAAEANKEPNLPKFAELINNGNGELNPIVELFKKIFDVSDHTFNSIVAVALEGFSPRYGSRANKMLSEKAAQLRKKFNDIVGDNGILLIPTHPEPAPPHETTAAKVFNVTYTSATTVLQAPITQVPLGLSNEGLPYGVQVFAKPLNDRLTLAVAKELEQFTGGWSAPCRIDL</sequence>
<evidence type="ECO:0000313" key="5">
    <source>
        <dbReference type="EMBL" id="MDE49361.1"/>
    </source>
</evidence>
<proteinExistence type="inferred from homology"/>
<dbReference type="Pfam" id="PF01425">
    <property type="entry name" value="Amidase"/>
    <property type="match status" value="1"/>
</dbReference>
<evidence type="ECO:0000256" key="3">
    <source>
        <dbReference type="SAM" id="Phobius"/>
    </source>
</evidence>
<comment type="similarity">
    <text evidence="1">Belongs to the amidase family.</text>
</comment>
<gene>
    <name evidence="5" type="primary">FAAH2_13</name>
    <name evidence="5" type="ORF">g.18457</name>
</gene>
<evidence type="ECO:0000256" key="2">
    <source>
        <dbReference type="PIRSR" id="PIRSR001221-1"/>
    </source>
</evidence>
<keyword evidence="5" id="KW-0378">Hydrolase</keyword>
<protein>
    <submittedName>
        <fullName evidence="5">Fatty-acid amide hydrolase 2</fullName>
    </submittedName>
</protein>
<dbReference type="PANTHER" id="PTHR43372">
    <property type="entry name" value="FATTY-ACID AMIDE HYDROLASE"/>
    <property type="match status" value="1"/>
</dbReference>
<feature type="active site" description="Charge relay system" evidence="2">
    <location>
        <position position="208"/>
    </location>
</feature>
<dbReference type="InterPro" id="IPR052739">
    <property type="entry name" value="FAAH2"/>
</dbReference>
<keyword evidence="3" id="KW-0472">Membrane</keyword>
<name>A0A6G1SGL4_9ACAR</name>
<evidence type="ECO:0000256" key="1">
    <source>
        <dbReference type="ARBA" id="ARBA00009199"/>
    </source>
</evidence>
<feature type="domain" description="Amidase" evidence="4">
    <location>
        <begin position="71"/>
        <end position="511"/>
    </location>
</feature>
<dbReference type="InterPro" id="IPR023631">
    <property type="entry name" value="Amidase_dom"/>
</dbReference>
<dbReference type="Gene3D" id="3.90.1300.10">
    <property type="entry name" value="Amidase signature (AS) domain"/>
    <property type="match status" value="1"/>
</dbReference>
<accession>A0A6G1SGL4</accession>
<feature type="active site" description="Charge relay system" evidence="2">
    <location>
        <position position="133"/>
    </location>
</feature>
<organism evidence="5">
    <name type="scientific">Aceria tosichella</name>
    <name type="common">wheat curl mite</name>
    <dbReference type="NCBI Taxonomy" id="561515"/>
    <lineage>
        <taxon>Eukaryota</taxon>
        <taxon>Metazoa</taxon>
        <taxon>Ecdysozoa</taxon>
        <taxon>Arthropoda</taxon>
        <taxon>Chelicerata</taxon>
        <taxon>Arachnida</taxon>
        <taxon>Acari</taxon>
        <taxon>Acariformes</taxon>
        <taxon>Trombidiformes</taxon>
        <taxon>Prostigmata</taxon>
        <taxon>Eupodina</taxon>
        <taxon>Eriophyoidea</taxon>
        <taxon>Eriophyidae</taxon>
        <taxon>Eriophyinae</taxon>
        <taxon>Aceriini</taxon>
        <taxon>Aceria</taxon>
    </lineage>
</organism>
<dbReference type="PROSITE" id="PS00571">
    <property type="entry name" value="AMIDASES"/>
    <property type="match status" value="1"/>
</dbReference>
<dbReference type="PIRSF" id="PIRSF001221">
    <property type="entry name" value="Amidase_fungi"/>
    <property type="match status" value="1"/>
</dbReference>
<keyword evidence="3" id="KW-1133">Transmembrane helix</keyword>
<dbReference type="InterPro" id="IPR020556">
    <property type="entry name" value="Amidase_CS"/>
</dbReference>